<proteinExistence type="predicted"/>
<dbReference type="EMBL" id="JACHVB010000021">
    <property type="protein sequence ID" value="MBC2594379.1"/>
    <property type="molecule type" value="Genomic_DNA"/>
</dbReference>
<keyword evidence="2" id="KW-1185">Reference proteome</keyword>
<name>A0A842HDS6_9BACT</name>
<reference evidence="1 2" key="1">
    <citation type="submission" date="2020-07" db="EMBL/GenBank/DDBJ databases">
        <authorList>
            <person name="Feng X."/>
        </authorList>
    </citation>
    <scope>NUCLEOTIDE SEQUENCE [LARGE SCALE GENOMIC DNA]</scope>
    <source>
        <strain evidence="1 2">JCM31066</strain>
    </source>
</reference>
<dbReference type="AlphaFoldDB" id="A0A842HDS6"/>
<evidence type="ECO:0008006" key="3">
    <source>
        <dbReference type="Google" id="ProtNLM"/>
    </source>
</evidence>
<dbReference type="RefSeq" id="WP_185675363.1">
    <property type="nucleotide sequence ID" value="NZ_JACHVB010000021.1"/>
</dbReference>
<evidence type="ECO:0000313" key="1">
    <source>
        <dbReference type="EMBL" id="MBC2594379.1"/>
    </source>
</evidence>
<gene>
    <name evidence="1" type="ORF">H5P28_08930</name>
</gene>
<organism evidence="1 2">
    <name type="scientific">Ruficoccus amylovorans</name>
    <dbReference type="NCBI Taxonomy" id="1804625"/>
    <lineage>
        <taxon>Bacteria</taxon>
        <taxon>Pseudomonadati</taxon>
        <taxon>Verrucomicrobiota</taxon>
        <taxon>Opitutia</taxon>
        <taxon>Puniceicoccales</taxon>
        <taxon>Cerasicoccaceae</taxon>
        <taxon>Ruficoccus</taxon>
    </lineage>
</organism>
<evidence type="ECO:0000313" key="2">
    <source>
        <dbReference type="Proteomes" id="UP000546464"/>
    </source>
</evidence>
<comment type="caution">
    <text evidence="1">The sequence shown here is derived from an EMBL/GenBank/DDBJ whole genome shotgun (WGS) entry which is preliminary data.</text>
</comment>
<accession>A0A842HDS6</accession>
<dbReference type="Proteomes" id="UP000546464">
    <property type="component" value="Unassembled WGS sequence"/>
</dbReference>
<sequence>MGLSEPRNPGPWGGYRLMSLCDRVLPGWLLEAAMRTGVFIAFALMREQRRHSRAYLETLRGHPVGWRESYRHFRALADMLRLKLRAGRGDPVPMEWADEESSRNGLLIRGRTPMLVGTFHVGASDLLGFGLDKFERSICMVRQRVRNSEDIDRLLRQAAGQVEVIWVNDERDIIFGLRDALDAGKTLAMQCDRLEHTSKVAAFEFLGERRLFPVTIYHLAALYGRPVQFSVALPDPAGAGYLVHACDPFVPEGRHRQEDVQAGVAHFQMVLHWLEKLLLRHPYQWFNFLPLNPSAPAGGLSSGAGMAASD</sequence>
<protein>
    <recommendedName>
        <fullName evidence="3">Lipid A biosynthesis acyltransferase</fullName>
    </recommendedName>
</protein>